<evidence type="ECO:0000313" key="2">
    <source>
        <dbReference type="EMBL" id="CTQ50845.1"/>
    </source>
</evidence>
<dbReference type="OrthoDB" id="1522627at2"/>
<evidence type="ECO:0000313" key="3">
    <source>
        <dbReference type="Proteomes" id="UP000049222"/>
    </source>
</evidence>
<dbReference type="PANTHER" id="PTHR37549">
    <property type="entry name" value="LIPOPROTEIN LPRI"/>
    <property type="match status" value="1"/>
</dbReference>
<dbReference type="RefSeq" id="WP_055086616.1">
    <property type="nucleotide sequence ID" value="NZ_CXSU01000012.1"/>
</dbReference>
<dbReference type="Gene3D" id="1.20.1270.180">
    <property type="match status" value="1"/>
</dbReference>
<dbReference type="STRING" id="420998.JDO7802_02876"/>
<feature type="signal peptide" evidence="1">
    <location>
        <begin position="1"/>
        <end position="18"/>
    </location>
</feature>
<protein>
    <recommendedName>
        <fullName evidence="4">Lysozyme inhibitor LprI N-terminal domain-containing protein</fullName>
    </recommendedName>
</protein>
<accession>A0A0M6YMG8</accession>
<keyword evidence="1" id="KW-0732">Signal</keyword>
<keyword evidence="3" id="KW-1185">Reference proteome</keyword>
<dbReference type="EMBL" id="CXSU01000012">
    <property type="protein sequence ID" value="CTQ50845.1"/>
    <property type="molecule type" value="Genomic_DNA"/>
</dbReference>
<proteinExistence type="predicted"/>
<dbReference type="GO" id="GO:0005576">
    <property type="term" value="C:extracellular region"/>
    <property type="evidence" value="ECO:0007669"/>
    <property type="project" value="TreeGrafter"/>
</dbReference>
<evidence type="ECO:0000256" key="1">
    <source>
        <dbReference type="SAM" id="SignalP"/>
    </source>
</evidence>
<gene>
    <name evidence="2" type="ORF">JDO7802_02876</name>
</gene>
<dbReference type="PANTHER" id="PTHR37549:SF1">
    <property type="entry name" value="LIPOPROTEIN LPRI"/>
    <property type="match status" value="1"/>
</dbReference>
<sequence length="237" mass="26334">MRPWILALLIASPFAATAQTGPSFDCARAQTPTEISVCRHDDLAQLDQRMADLYVDEFTFLEPRQPGEARALRAEQLLWQRWRNTCADERNCLARRYKERIVDLDPFALFDDDRITAADGPSALRLRDGRLERVNADGTVDIFSPEGRLIGIRFPSGETQTITVSAIEVSPDGPIAPPPLPPAVDDPWLMDLELDLLGVVHGILPPEDHPGYSALHDGLPTPTRVERHISSIGILSR</sequence>
<reference evidence="2 3" key="1">
    <citation type="submission" date="2015-07" db="EMBL/GenBank/DDBJ databases">
        <authorList>
            <person name="Noorani M."/>
        </authorList>
    </citation>
    <scope>NUCLEOTIDE SEQUENCE [LARGE SCALE GENOMIC DNA]</scope>
    <source>
        <strain evidence="2 3">CECT 7802</strain>
    </source>
</reference>
<dbReference type="AlphaFoldDB" id="A0A0M6YMG8"/>
<dbReference type="InterPro" id="IPR052755">
    <property type="entry name" value="Lysozyme_Inhibitor_LprI"/>
</dbReference>
<organism evidence="2 3">
    <name type="scientific">Jannaschia donghaensis</name>
    <dbReference type="NCBI Taxonomy" id="420998"/>
    <lineage>
        <taxon>Bacteria</taxon>
        <taxon>Pseudomonadati</taxon>
        <taxon>Pseudomonadota</taxon>
        <taxon>Alphaproteobacteria</taxon>
        <taxon>Rhodobacterales</taxon>
        <taxon>Roseobacteraceae</taxon>
        <taxon>Jannaschia</taxon>
    </lineage>
</organism>
<name>A0A0M6YMG8_9RHOB</name>
<feature type="chain" id="PRO_5005808203" description="Lysozyme inhibitor LprI N-terminal domain-containing protein" evidence="1">
    <location>
        <begin position="19"/>
        <end position="237"/>
    </location>
</feature>
<evidence type="ECO:0008006" key="4">
    <source>
        <dbReference type="Google" id="ProtNLM"/>
    </source>
</evidence>
<dbReference type="Proteomes" id="UP000049222">
    <property type="component" value="Unassembled WGS sequence"/>
</dbReference>